<evidence type="ECO:0000313" key="1">
    <source>
        <dbReference type="EMBL" id="KAJ2681983.1"/>
    </source>
</evidence>
<gene>
    <name evidence="1" type="ORF">IWW39_006177</name>
</gene>
<dbReference type="Proteomes" id="UP001151516">
    <property type="component" value="Unassembled WGS sequence"/>
</dbReference>
<name>A0A9W8L134_9FUNG</name>
<dbReference type="AlphaFoldDB" id="A0A9W8L134"/>
<protein>
    <submittedName>
        <fullName evidence="1">Uncharacterized protein</fullName>
    </submittedName>
</protein>
<reference evidence="1" key="1">
    <citation type="submission" date="2022-07" db="EMBL/GenBank/DDBJ databases">
        <title>Phylogenomic reconstructions and comparative analyses of Kickxellomycotina fungi.</title>
        <authorList>
            <person name="Reynolds N.K."/>
            <person name="Stajich J.E."/>
            <person name="Barry K."/>
            <person name="Grigoriev I.V."/>
            <person name="Crous P."/>
            <person name="Smith M.E."/>
        </authorList>
    </citation>
    <scope>NUCLEOTIDE SEQUENCE</scope>
    <source>
        <strain evidence="1">CBS 109367</strain>
    </source>
</reference>
<proteinExistence type="predicted"/>
<accession>A0A9W8L134</accession>
<keyword evidence="2" id="KW-1185">Reference proteome</keyword>
<evidence type="ECO:0000313" key="2">
    <source>
        <dbReference type="Proteomes" id="UP001151516"/>
    </source>
</evidence>
<comment type="caution">
    <text evidence="1">The sequence shown here is derived from an EMBL/GenBank/DDBJ whole genome shotgun (WGS) entry which is preliminary data.</text>
</comment>
<organism evidence="1 2">
    <name type="scientific">Coemansia spiralis</name>
    <dbReference type="NCBI Taxonomy" id="417178"/>
    <lineage>
        <taxon>Eukaryota</taxon>
        <taxon>Fungi</taxon>
        <taxon>Fungi incertae sedis</taxon>
        <taxon>Zoopagomycota</taxon>
        <taxon>Kickxellomycotina</taxon>
        <taxon>Kickxellomycetes</taxon>
        <taxon>Kickxellales</taxon>
        <taxon>Kickxellaceae</taxon>
        <taxon>Coemansia</taxon>
    </lineage>
</organism>
<feature type="non-terminal residue" evidence="1">
    <location>
        <position position="53"/>
    </location>
</feature>
<sequence length="53" mass="5470">MPVAPSLVDILRADVADDILGDAFGADPNPGDDEAAEDDVVPEGACVECKDQQ</sequence>
<dbReference type="EMBL" id="JANBTX010000504">
    <property type="protein sequence ID" value="KAJ2681983.1"/>
    <property type="molecule type" value="Genomic_DNA"/>
</dbReference>